<evidence type="ECO:0000313" key="6">
    <source>
        <dbReference type="EMBL" id="HIR93563.1"/>
    </source>
</evidence>
<reference evidence="6" key="1">
    <citation type="submission" date="2020-10" db="EMBL/GenBank/DDBJ databases">
        <authorList>
            <person name="Gilroy R."/>
        </authorList>
    </citation>
    <scope>NUCLEOTIDE SEQUENCE</scope>
    <source>
        <strain evidence="6">ChiSxjej1B13-7041</strain>
    </source>
</reference>
<evidence type="ECO:0000256" key="2">
    <source>
        <dbReference type="ARBA" id="ARBA00023002"/>
    </source>
</evidence>
<dbReference type="PRINTS" id="PR00081">
    <property type="entry name" value="GDHRDH"/>
</dbReference>
<evidence type="ECO:0000256" key="4">
    <source>
        <dbReference type="RuleBase" id="RU000363"/>
    </source>
</evidence>
<dbReference type="Gene3D" id="3.40.50.720">
    <property type="entry name" value="NAD(P)-binding Rossmann-like Domain"/>
    <property type="match status" value="1"/>
</dbReference>
<dbReference type="Proteomes" id="UP000886841">
    <property type="component" value="Unassembled WGS sequence"/>
</dbReference>
<comment type="similarity">
    <text evidence="1 4">Belongs to the short-chain dehydrogenases/reductases (SDR) family.</text>
</comment>
<dbReference type="PANTHER" id="PTHR42879:SF2">
    <property type="entry name" value="3-OXOACYL-[ACYL-CARRIER-PROTEIN] REDUCTASE FABG"/>
    <property type="match status" value="1"/>
</dbReference>
<dbReference type="SMART" id="SM00822">
    <property type="entry name" value="PKS_KR"/>
    <property type="match status" value="1"/>
</dbReference>
<dbReference type="GO" id="GO:0016491">
    <property type="term" value="F:oxidoreductase activity"/>
    <property type="evidence" value="ECO:0007669"/>
    <property type="project" value="UniProtKB-KW"/>
</dbReference>
<keyword evidence="3" id="KW-0753">Steroid metabolism</keyword>
<dbReference type="InterPro" id="IPR020904">
    <property type="entry name" value="Sc_DH/Rdtase_CS"/>
</dbReference>
<dbReference type="PANTHER" id="PTHR42879">
    <property type="entry name" value="3-OXOACYL-(ACYL-CARRIER-PROTEIN) REDUCTASE"/>
    <property type="match status" value="1"/>
</dbReference>
<dbReference type="FunFam" id="3.40.50.720:FF:000173">
    <property type="entry name" value="3-oxoacyl-[acyl-carrier protein] reductase"/>
    <property type="match status" value="1"/>
</dbReference>
<reference evidence="6" key="2">
    <citation type="journal article" date="2021" name="PeerJ">
        <title>Extensive microbial diversity within the chicken gut microbiome revealed by metagenomics and culture.</title>
        <authorList>
            <person name="Gilroy R."/>
            <person name="Ravi A."/>
            <person name="Getino M."/>
            <person name="Pursley I."/>
            <person name="Horton D.L."/>
            <person name="Alikhan N.F."/>
            <person name="Baker D."/>
            <person name="Gharbi K."/>
            <person name="Hall N."/>
            <person name="Watson M."/>
            <person name="Adriaenssens E.M."/>
            <person name="Foster-Nyarko E."/>
            <person name="Jarju S."/>
            <person name="Secka A."/>
            <person name="Antonio M."/>
            <person name="Oren A."/>
            <person name="Chaudhuri R.R."/>
            <person name="La Ragione R."/>
            <person name="Hildebrand F."/>
            <person name="Pallen M.J."/>
        </authorList>
    </citation>
    <scope>NUCLEOTIDE SEQUENCE</scope>
    <source>
        <strain evidence="6">ChiSxjej1B13-7041</strain>
    </source>
</reference>
<dbReference type="Pfam" id="PF00106">
    <property type="entry name" value="adh_short"/>
    <property type="match status" value="1"/>
</dbReference>
<proteinExistence type="inferred from homology"/>
<dbReference type="InterPro" id="IPR050259">
    <property type="entry name" value="SDR"/>
</dbReference>
<evidence type="ECO:0000256" key="3">
    <source>
        <dbReference type="ARBA" id="ARBA00023221"/>
    </source>
</evidence>
<dbReference type="InterPro" id="IPR036291">
    <property type="entry name" value="NAD(P)-bd_dom_sf"/>
</dbReference>
<dbReference type="AlphaFoldDB" id="A0A9D1EKH1"/>
<dbReference type="GO" id="GO:0008202">
    <property type="term" value="P:steroid metabolic process"/>
    <property type="evidence" value="ECO:0007669"/>
    <property type="project" value="UniProtKB-KW"/>
</dbReference>
<dbReference type="GO" id="GO:0032787">
    <property type="term" value="P:monocarboxylic acid metabolic process"/>
    <property type="evidence" value="ECO:0007669"/>
    <property type="project" value="UniProtKB-ARBA"/>
</dbReference>
<gene>
    <name evidence="6" type="ORF">IAB98_09125</name>
</gene>
<evidence type="ECO:0000313" key="7">
    <source>
        <dbReference type="Proteomes" id="UP000886841"/>
    </source>
</evidence>
<organism evidence="6 7">
    <name type="scientific">Candidatus Egerieimonas intestinavium</name>
    <dbReference type="NCBI Taxonomy" id="2840777"/>
    <lineage>
        <taxon>Bacteria</taxon>
        <taxon>Bacillati</taxon>
        <taxon>Bacillota</taxon>
        <taxon>Clostridia</taxon>
        <taxon>Lachnospirales</taxon>
        <taxon>Lachnospiraceae</taxon>
        <taxon>Lachnospiraceae incertae sedis</taxon>
        <taxon>Candidatus Egerieimonas</taxon>
    </lineage>
</organism>
<evidence type="ECO:0000259" key="5">
    <source>
        <dbReference type="SMART" id="SM00822"/>
    </source>
</evidence>
<dbReference type="SUPFAM" id="SSF51735">
    <property type="entry name" value="NAD(P)-binding Rossmann-fold domains"/>
    <property type="match status" value="1"/>
</dbReference>
<keyword evidence="3" id="KW-0443">Lipid metabolism</keyword>
<evidence type="ECO:0000256" key="1">
    <source>
        <dbReference type="ARBA" id="ARBA00006484"/>
    </source>
</evidence>
<name>A0A9D1EKH1_9FIRM</name>
<comment type="caution">
    <text evidence="6">The sequence shown here is derived from an EMBL/GenBank/DDBJ whole genome shotgun (WGS) entry which is preliminary data.</text>
</comment>
<dbReference type="EMBL" id="DVHU01000081">
    <property type="protein sequence ID" value="HIR93563.1"/>
    <property type="molecule type" value="Genomic_DNA"/>
</dbReference>
<dbReference type="InterPro" id="IPR057326">
    <property type="entry name" value="KR_dom"/>
</dbReference>
<dbReference type="PROSITE" id="PS00061">
    <property type="entry name" value="ADH_SHORT"/>
    <property type="match status" value="1"/>
</dbReference>
<accession>A0A9D1EKH1</accession>
<dbReference type="InterPro" id="IPR002347">
    <property type="entry name" value="SDR_fam"/>
</dbReference>
<protein>
    <submittedName>
        <fullName evidence="6">SDR family oxidoreductase</fullName>
    </submittedName>
</protein>
<dbReference type="PRINTS" id="PR00080">
    <property type="entry name" value="SDRFAMILY"/>
</dbReference>
<feature type="domain" description="Ketoreductase" evidence="5">
    <location>
        <begin position="6"/>
        <end position="192"/>
    </location>
</feature>
<keyword evidence="2" id="KW-0560">Oxidoreductase</keyword>
<sequence length="246" mass="26642">MNTRTKVALITGASRGIGRETARLFASQGYALFLVCHKKRRQLDELLAALSDEYSIPCRGYCEDLGCEASVNRIFAEIREQYGRLDVLINNAGISHIGLLQDMTLEQWDTMLRTDLTSVFLTCRAAIPLMLPQKSGSIVNVSSVWGNVGASCEAAYSAAKSGVNGLTRALAKELAPSGIRVNAAAFGAIETSMNEFLAPEEKESLTEEIPAGRFGTPREAAALLYDLAVHHPYLTGQVITMDGGWI</sequence>